<dbReference type="FunFam" id="3.40.225.10:FF:000009">
    <property type="entry name" value="Class II aldolase/adducin N-terminal"/>
    <property type="match status" value="1"/>
</dbReference>
<evidence type="ECO:0000259" key="3">
    <source>
        <dbReference type="SMART" id="SM01007"/>
    </source>
</evidence>
<dbReference type="PANTHER" id="PTHR10672:SF3">
    <property type="entry name" value="PROTEIN HU-LI TAI SHAO"/>
    <property type="match status" value="1"/>
</dbReference>
<dbReference type="InterPro" id="IPR051017">
    <property type="entry name" value="Aldolase-II_Adducin_sf"/>
</dbReference>
<dbReference type="NCBIfam" id="NF004855">
    <property type="entry name" value="PRK06208.1"/>
    <property type="match status" value="1"/>
</dbReference>
<dbReference type="KEGG" id="msei:MSEDJ_12640"/>
<dbReference type="RefSeq" id="WP_163796083.1">
    <property type="nucleotide sequence ID" value="NZ_AP022588.1"/>
</dbReference>
<dbReference type="AlphaFoldDB" id="A0A7I7QLE6"/>
<comment type="similarity">
    <text evidence="1">Belongs to the aldolase class II family.</text>
</comment>
<gene>
    <name evidence="4" type="ORF">MSEDJ_12640</name>
</gene>
<feature type="compositionally biased region" description="Polar residues" evidence="2">
    <location>
        <begin position="1"/>
        <end position="15"/>
    </location>
</feature>
<evidence type="ECO:0000313" key="5">
    <source>
        <dbReference type="Proteomes" id="UP000467193"/>
    </source>
</evidence>
<dbReference type="GO" id="GO:0005856">
    <property type="term" value="C:cytoskeleton"/>
    <property type="evidence" value="ECO:0007669"/>
    <property type="project" value="TreeGrafter"/>
</dbReference>
<protein>
    <submittedName>
        <fullName evidence="4">Putative aldolase</fullName>
    </submittedName>
</protein>
<evidence type="ECO:0000256" key="1">
    <source>
        <dbReference type="ARBA" id="ARBA00037961"/>
    </source>
</evidence>
<dbReference type="GO" id="GO:0051015">
    <property type="term" value="F:actin filament binding"/>
    <property type="evidence" value="ECO:0007669"/>
    <property type="project" value="TreeGrafter"/>
</dbReference>
<organism evidence="4 5">
    <name type="scientific">Mycolicibacterium sediminis</name>
    <dbReference type="NCBI Taxonomy" id="1286180"/>
    <lineage>
        <taxon>Bacteria</taxon>
        <taxon>Bacillati</taxon>
        <taxon>Actinomycetota</taxon>
        <taxon>Actinomycetes</taxon>
        <taxon>Mycobacteriales</taxon>
        <taxon>Mycobacteriaceae</taxon>
        <taxon>Mycolicibacterium</taxon>
    </lineage>
</organism>
<dbReference type="Proteomes" id="UP000467193">
    <property type="component" value="Chromosome"/>
</dbReference>
<evidence type="ECO:0000256" key="2">
    <source>
        <dbReference type="SAM" id="MobiDB-lite"/>
    </source>
</evidence>
<name>A0A7I7QLE6_9MYCO</name>
<dbReference type="InterPro" id="IPR001303">
    <property type="entry name" value="Aldolase_II/adducin_N"/>
</dbReference>
<dbReference type="SMART" id="SM01007">
    <property type="entry name" value="Aldolase_II"/>
    <property type="match status" value="1"/>
</dbReference>
<feature type="region of interest" description="Disordered" evidence="2">
    <location>
        <begin position="1"/>
        <end position="24"/>
    </location>
</feature>
<dbReference type="EMBL" id="AP022588">
    <property type="protein sequence ID" value="BBY27168.1"/>
    <property type="molecule type" value="Genomic_DNA"/>
</dbReference>
<dbReference type="Pfam" id="PF00596">
    <property type="entry name" value="Aldolase_II"/>
    <property type="match status" value="1"/>
</dbReference>
<reference evidence="4 5" key="1">
    <citation type="journal article" date="2019" name="Emerg. Microbes Infect.">
        <title>Comprehensive subspecies identification of 175 nontuberculous mycobacteria species based on 7547 genomic profiles.</title>
        <authorList>
            <person name="Matsumoto Y."/>
            <person name="Kinjo T."/>
            <person name="Motooka D."/>
            <person name="Nabeya D."/>
            <person name="Jung N."/>
            <person name="Uechi K."/>
            <person name="Horii T."/>
            <person name="Iida T."/>
            <person name="Fujita J."/>
            <person name="Nakamura S."/>
        </authorList>
    </citation>
    <scope>NUCLEOTIDE SEQUENCE [LARGE SCALE GENOMIC DNA]</scope>
    <source>
        <strain evidence="4 5">JCM 17899</strain>
    </source>
</reference>
<dbReference type="SUPFAM" id="SSF53639">
    <property type="entry name" value="AraD/HMP-PK domain-like"/>
    <property type="match status" value="1"/>
</dbReference>
<sequence length="270" mass="29556">MTDTLNRQSIYQPEQQGLKFPSTPPLETVAKERQHRKERLAAACRAFGKFGFNYGVGGHLTVRDPENPSLYWTNPFAVAFSQVTVSSLVLADHAGNVVEGEYAVNRAGFVLHSAIHEANPDIIASCHAHTVHGAAWAAMGRPLPPNSQDVCIFYEHHAVISEEAGAVVVEVDAGKKVGAQFGANKAVIHQNHGLFSAGTHSIDEAAWWFIALEHACRVQLLVEASGNPPRPVSPEAARHTRRHIGSPYMGWLNFQPIYESIAKEQPDFLN</sequence>
<dbReference type="PANTHER" id="PTHR10672">
    <property type="entry name" value="ADDUCIN"/>
    <property type="match status" value="1"/>
</dbReference>
<feature type="domain" description="Class II aldolase/adducin N-terminal" evidence="3">
    <location>
        <begin position="38"/>
        <end position="220"/>
    </location>
</feature>
<evidence type="ECO:0000313" key="4">
    <source>
        <dbReference type="EMBL" id="BBY27168.1"/>
    </source>
</evidence>
<proteinExistence type="inferred from homology"/>
<dbReference type="InterPro" id="IPR036409">
    <property type="entry name" value="Aldolase_II/adducin_N_sf"/>
</dbReference>
<dbReference type="Gene3D" id="3.40.225.10">
    <property type="entry name" value="Class II aldolase/adducin N-terminal domain"/>
    <property type="match status" value="1"/>
</dbReference>
<accession>A0A7I7QLE6</accession>
<keyword evidence="5" id="KW-1185">Reference proteome</keyword>